<feature type="signal peptide" evidence="3">
    <location>
        <begin position="1"/>
        <end position="23"/>
    </location>
</feature>
<dbReference type="HOGENOM" id="CLU_006586_16_4_5"/>
<dbReference type="Proteomes" id="UP000001492">
    <property type="component" value="Chromosome 2"/>
</dbReference>
<feature type="domain" description="Carboxylesterase type B" evidence="4">
    <location>
        <begin position="386"/>
        <end position="512"/>
    </location>
</feature>
<dbReference type="eggNOG" id="COG2272">
    <property type="taxonomic scope" value="Bacteria"/>
</dbReference>
<dbReference type="OrthoDB" id="9775851at2"/>
<proteinExistence type="inferred from homology"/>
<dbReference type="Gene3D" id="3.40.50.1820">
    <property type="entry name" value="alpha/beta hydrolase"/>
    <property type="match status" value="1"/>
</dbReference>
<evidence type="ECO:0000256" key="3">
    <source>
        <dbReference type="RuleBase" id="RU361235"/>
    </source>
</evidence>
<sequence length="621" mass="64897">MAIVSLLSASRLALAMVAGSAVAMTAAPVEAAGQVPVETVSGAVKGVTVDGVESFKGIRFAAPPLGELRWRAPQPAAKWSGVKLADTFGNDCMQTPFGGDAAPLGAKPGEDCLYVNVWRPAGVSKTARLPVIFWIYGGGFVNGGSSPPVYDGASFARKGIIMVSANYRLGRFGFFGFPQLTKDNKDNGLLGNYGYMDQIAALKWVKANIAAFGGDPDNVTIFGESAGGGSVHTLMTSRQSQGLFAKAIVQSGGGRGNLMGNRTLSEDKPGLPSAETLGVNFAQRKGIQGTGPEALAALRSLTAEEVNDGLGMMTMSQAAQTYGGPMVDGVIVVETPQAVYEAGRQAKVPFIIGATTADIGFGFAPSKDAAFAAFGPLADKARAAYDPDGSKSLQQVNTEIAMDKAMIEPSRFVAATLSAQGLSAYEFRFGYVAESMKAEWKTGAPHATEIPYVMNTVKAKYGDKLTPTDAKIADQTNSYWANFARTGNPNGPGLPHWPAYNAAKDELMLFAADGVPVSKLDPWKARMEVTAAAASLPPPPPPLTRTADGHYGSKVSPLGDMLDDAAAKGVLSKYIPDVVNSPQIGMARGLTLLALQAYIPTLTDDLLAKIDGDLATLPAKK</sequence>
<dbReference type="ESTHER" id="9caul-e8ru65">
    <property type="family name" value="Carb_B_Bacteria"/>
</dbReference>
<dbReference type="InterPro" id="IPR029058">
    <property type="entry name" value="AB_hydrolase_fold"/>
</dbReference>
<feature type="chain" id="PRO_5005128430" description="Carboxylic ester hydrolase" evidence="3">
    <location>
        <begin position="24"/>
        <end position="621"/>
    </location>
</feature>
<dbReference type="STRING" id="573065.Astex_3403"/>
<dbReference type="InterPro" id="IPR002018">
    <property type="entry name" value="CarbesteraseB"/>
</dbReference>
<dbReference type="SUPFAM" id="SSF53474">
    <property type="entry name" value="alpha/beta-Hydrolases"/>
    <property type="match status" value="1"/>
</dbReference>
<keyword evidence="3" id="KW-0732">Signal</keyword>
<evidence type="ECO:0000259" key="4">
    <source>
        <dbReference type="Pfam" id="PF00135"/>
    </source>
</evidence>
<dbReference type="Pfam" id="PF00135">
    <property type="entry name" value="COesterase"/>
    <property type="match status" value="2"/>
</dbReference>
<dbReference type="GO" id="GO:0016787">
    <property type="term" value="F:hydrolase activity"/>
    <property type="evidence" value="ECO:0007669"/>
    <property type="project" value="UniProtKB-KW"/>
</dbReference>
<keyword evidence="6" id="KW-1185">Reference proteome</keyword>
<feature type="domain" description="Carboxylesterase type B" evidence="4">
    <location>
        <begin position="37"/>
        <end position="361"/>
    </location>
</feature>
<gene>
    <name evidence="5" type="ordered locus">Astex_3403</name>
</gene>
<name>E8RU65_ASTEC</name>
<dbReference type="InterPro" id="IPR019819">
    <property type="entry name" value="Carboxylesterase_B_CS"/>
</dbReference>
<dbReference type="InterPro" id="IPR019826">
    <property type="entry name" value="Carboxylesterase_B_AS"/>
</dbReference>
<dbReference type="RefSeq" id="WP_013480852.1">
    <property type="nucleotide sequence ID" value="NC_014817.1"/>
</dbReference>
<dbReference type="KEGG" id="aex:Astex_3403"/>
<organism evidence="5 6">
    <name type="scientific">Asticcacaulis excentricus (strain ATCC 15261 / DSM 4724 / KCTC 12464 / NCIMB 9791 / VKM B-1370 / CB 48)</name>
    <dbReference type="NCBI Taxonomy" id="573065"/>
    <lineage>
        <taxon>Bacteria</taxon>
        <taxon>Pseudomonadati</taxon>
        <taxon>Pseudomonadota</taxon>
        <taxon>Alphaproteobacteria</taxon>
        <taxon>Caulobacterales</taxon>
        <taxon>Caulobacteraceae</taxon>
        <taxon>Asticcacaulis</taxon>
    </lineage>
</organism>
<evidence type="ECO:0000256" key="2">
    <source>
        <dbReference type="ARBA" id="ARBA00022801"/>
    </source>
</evidence>
<accession>E8RU65</accession>
<evidence type="ECO:0000256" key="1">
    <source>
        <dbReference type="ARBA" id="ARBA00005964"/>
    </source>
</evidence>
<keyword evidence="2 3" id="KW-0378">Hydrolase</keyword>
<dbReference type="EMBL" id="CP002396">
    <property type="protein sequence ID" value="ADU15036.1"/>
    <property type="molecule type" value="Genomic_DNA"/>
</dbReference>
<protein>
    <recommendedName>
        <fullName evidence="3">Carboxylic ester hydrolase</fullName>
        <ecNumber evidence="3">3.1.1.-</ecNumber>
    </recommendedName>
</protein>
<dbReference type="PANTHER" id="PTHR11559">
    <property type="entry name" value="CARBOXYLESTERASE"/>
    <property type="match status" value="1"/>
</dbReference>
<comment type="similarity">
    <text evidence="1 3">Belongs to the type-B carboxylesterase/lipase family.</text>
</comment>
<dbReference type="PROSITE" id="PS00941">
    <property type="entry name" value="CARBOXYLESTERASE_B_2"/>
    <property type="match status" value="1"/>
</dbReference>
<reference evidence="6" key="1">
    <citation type="submission" date="2010-12" db="EMBL/GenBank/DDBJ databases">
        <title>Complete sequence of chromosome 2 of Asticcacaulis excentricus CB 48.</title>
        <authorList>
            <consortium name="US DOE Joint Genome Institute"/>
            <person name="Lucas S."/>
            <person name="Copeland A."/>
            <person name="Lapidus A."/>
            <person name="Cheng J.-F."/>
            <person name="Bruce D."/>
            <person name="Goodwin L."/>
            <person name="Pitluck S."/>
            <person name="Teshima H."/>
            <person name="Davenport K."/>
            <person name="Detter J.C."/>
            <person name="Han C."/>
            <person name="Tapia R."/>
            <person name="Land M."/>
            <person name="Hauser L."/>
            <person name="Jeffries C."/>
            <person name="Kyrpides N."/>
            <person name="Ivanova N."/>
            <person name="Ovchinnikova G."/>
            <person name="Brun Y.V."/>
            <person name="Woyke T."/>
        </authorList>
    </citation>
    <scope>NUCLEOTIDE SEQUENCE [LARGE SCALE GENOMIC DNA]</scope>
    <source>
        <strain evidence="6">ATCC 15261 / DSM 4724 / KCTC 12464 / NCIMB 9791 / VKM B-1370 / CB 48</strain>
    </source>
</reference>
<evidence type="ECO:0000313" key="6">
    <source>
        <dbReference type="Proteomes" id="UP000001492"/>
    </source>
</evidence>
<dbReference type="AlphaFoldDB" id="E8RU65"/>
<dbReference type="EC" id="3.1.1.-" evidence="3"/>
<dbReference type="PROSITE" id="PS00122">
    <property type="entry name" value="CARBOXYLESTERASE_B_1"/>
    <property type="match status" value="1"/>
</dbReference>
<dbReference type="InterPro" id="IPR050309">
    <property type="entry name" value="Type-B_Carboxylest/Lipase"/>
</dbReference>
<evidence type="ECO:0000313" key="5">
    <source>
        <dbReference type="EMBL" id="ADU15036.1"/>
    </source>
</evidence>